<reference evidence="7" key="1">
    <citation type="submission" date="2021-10" db="EMBL/GenBank/DDBJ databases">
        <title>Tropical sea cucumber genome reveals ecological adaptation and Cuvierian tubules defense mechanism.</title>
        <authorList>
            <person name="Chen T."/>
        </authorList>
    </citation>
    <scope>NUCLEOTIDE SEQUENCE</scope>
    <source>
        <strain evidence="7">Nanhai2018</strain>
        <tissue evidence="7">Muscle</tissue>
    </source>
</reference>
<feature type="transmembrane region" description="Helical" evidence="6">
    <location>
        <begin position="143"/>
        <end position="163"/>
    </location>
</feature>
<protein>
    <submittedName>
        <fullName evidence="7">Proline-rich transmembrane protein 1</fullName>
    </submittedName>
</protein>
<comment type="subcellular location">
    <subcellularLocation>
        <location evidence="1">Membrane</location>
    </subcellularLocation>
</comment>
<dbReference type="OrthoDB" id="6083617at2759"/>
<sequence>MVYSKKSVLCLSLKPGITGASNFVQKKLKMKGEPEYHRLKEYPDEQVNPNQQGYPTQLGYPPAYVGNQPIGFEPSNAIMEQERHSQPEDYIGLSIFVLICCCFPAGIVGLIKSCEAKNRFIAGDYDGAMEASKYARIWARGGLLFALLFIVSYTVATVVVALLTRPTNE</sequence>
<evidence type="ECO:0000256" key="1">
    <source>
        <dbReference type="ARBA" id="ARBA00004370"/>
    </source>
</evidence>
<comment type="similarity">
    <text evidence="2">Belongs to the CD225/Dispanin family.</text>
</comment>
<keyword evidence="8" id="KW-1185">Reference proteome</keyword>
<dbReference type="GO" id="GO:0016020">
    <property type="term" value="C:membrane"/>
    <property type="evidence" value="ECO:0007669"/>
    <property type="project" value="UniProtKB-SubCell"/>
</dbReference>
<dbReference type="PANTHER" id="PTHR14948">
    <property type="entry name" value="NG5"/>
    <property type="match status" value="1"/>
</dbReference>
<dbReference type="AlphaFoldDB" id="A0A9Q1CSU1"/>
<proteinExistence type="inferred from homology"/>
<accession>A0A9Q1CSU1</accession>
<name>A0A9Q1CSU1_HOLLE</name>
<dbReference type="InterPro" id="IPR007593">
    <property type="entry name" value="CD225/Dispanin_fam"/>
</dbReference>
<evidence type="ECO:0000256" key="5">
    <source>
        <dbReference type="ARBA" id="ARBA00023136"/>
    </source>
</evidence>
<dbReference type="Pfam" id="PF04505">
    <property type="entry name" value="CD225"/>
    <property type="match status" value="1"/>
</dbReference>
<keyword evidence="5 6" id="KW-0472">Membrane</keyword>
<comment type="caution">
    <text evidence="7">The sequence shown here is derived from an EMBL/GenBank/DDBJ whole genome shotgun (WGS) entry which is preliminary data.</text>
</comment>
<dbReference type="PANTHER" id="PTHR14948:SF44">
    <property type="entry name" value="PROLINE-RICH TRANSMEMBRANE PROTEIN 1-LIKE"/>
    <property type="match status" value="1"/>
</dbReference>
<evidence type="ECO:0000256" key="4">
    <source>
        <dbReference type="ARBA" id="ARBA00022989"/>
    </source>
</evidence>
<feature type="transmembrane region" description="Helical" evidence="6">
    <location>
        <begin position="90"/>
        <end position="111"/>
    </location>
</feature>
<evidence type="ECO:0000256" key="2">
    <source>
        <dbReference type="ARBA" id="ARBA00006843"/>
    </source>
</evidence>
<evidence type="ECO:0000256" key="3">
    <source>
        <dbReference type="ARBA" id="ARBA00022692"/>
    </source>
</evidence>
<evidence type="ECO:0000313" key="7">
    <source>
        <dbReference type="EMBL" id="KAJ8049819.1"/>
    </source>
</evidence>
<dbReference type="InterPro" id="IPR051423">
    <property type="entry name" value="CD225/Dispanin"/>
</dbReference>
<evidence type="ECO:0000256" key="6">
    <source>
        <dbReference type="SAM" id="Phobius"/>
    </source>
</evidence>
<gene>
    <name evidence="7" type="ORF">HOLleu_02734</name>
</gene>
<dbReference type="Proteomes" id="UP001152320">
    <property type="component" value="Chromosome 1"/>
</dbReference>
<dbReference type="EMBL" id="JAIZAY010000001">
    <property type="protein sequence ID" value="KAJ8049819.1"/>
    <property type="molecule type" value="Genomic_DNA"/>
</dbReference>
<keyword evidence="4 6" id="KW-1133">Transmembrane helix</keyword>
<keyword evidence="3 6" id="KW-0812">Transmembrane</keyword>
<evidence type="ECO:0000313" key="8">
    <source>
        <dbReference type="Proteomes" id="UP001152320"/>
    </source>
</evidence>
<organism evidence="7 8">
    <name type="scientific">Holothuria leucospilota</name>
    <name type="common">Black long sea cucumber</name>
    <name type="synonym">Mertensiothuria leucospilota</name>
    <dbReference type="NCBI Taxonomy" id="206669"/>
    <lineage>
        <taxon>Eukaryota</taxon>
        <taxon>Metazoa</taxon>
        <taxon>Echinodermata</taxon>
        <taxon>Eleutherozoa</taxon>
        <taxon>Echinozoa</taxon>
        <taxon>Holothuroidea</taxon>
        <taxon>Aspidochirotacea</taxon>
        <taxon>Aspidochirotida</taxon>
        <taxon>Holothuriidae</taxon>
        <taxon>Holothuria</taxon>
    </lineage>
</organism>